<dbReference type="InterPro" id="IPR007759">
    <property type="entry name" value="Asxl_HARE-HTH"/>
</dbReference>
<evidence type="ECO:0000256" key="1">
    <source>
        <dbReference type="ARBA" id="ARBA00009828"/>
    </source>
</evidence>
<comment type="function">
    <text evidence="6">Participates in both the initiation and recycling phases of transcription. In the presence of the delta subunit, RNAP displays an increased specificity of transcription, a decreased affinity for nucleic acids, and an increased efficiency of RNA synthesis because of enhanced recycling.</text>
</comment>
<keyword evidence="5 6" id="KW-0804">Transcription</keyword>
<evidence type="ECO:0000259" key="8">
    <source>
        <dbReference type="PROSITE" id="PS51913"/>
    </source>
</evidence>
<dbReference type="Proteomes" id="UP000199159">
    <property type="component" value="Unassembled WGS sequence"/>
</dbReference>
<evidence type="ECO:0000256" key="3">
    <source>
        <dbReference type="ARBA" id="ARBA00022679"/>
    </source>
</evidence>
<feature type="region of interest" description="Disordered" evidence="7">
    <location>
        <begin position="115"/>
        <end position="190"/>
    </location>
</feature>
<dbReference type="OrthoDB" id="401223at2"/>
<reference evidence="10" key="1">
    <citation type="submission" date="2016-10" db="EMBL/GenBank/DDBJ databases">
        <authorList>
            <person name="Varghese N."/>
            <person name="Submissions S."/>
        </authorList>
    </citation>
    <scope>NUCLEOTIDE SEQUENCE [LARGE SCALE GENOMIC DNA]</scope>
    <source>
        <strain evidence="10">IBRC-M10078</strain>
    </source>
</reference>
<dbReference type="GO" id="GO:0006355">
    <property type="term" value="P:regulation of DNA-templated transcription"/>
    <property type="evidence" value="ECO:0007669"/>
    <property type="project" value="UniProtKB-UniRule"/>
</dbReference>
<dbReference type="GO" id="GO:0000428">
    <property type="term" value="C:DNA-directed RNA polymerase complex"/>
    <property type="evidence" value="ECO:0007669"/>
    <property type="project" value="UniProtKB-KW"/>
</dbReference>
<dbReference type="NCBIfam" id="TIGR04567">
    <property type="entry name" value="RNAP_delt_lowGC"/>
    <property type="match status" value="1"/>
</dbReference>
<evidence type="ECO:0000256" key="2">
    <source>
        <dbReference type="ARBA" id="ARBA00022478"/>
    </source>
</evidence>
<evidence type="ECO:0000256" key="7">
    <source>
        <dbReference type="SAM" id="MobiDB-lite"/>
    </source>
</evidence>
<evidence type="ECO:0000256" key="5">
    <source>
        <dbReference type="ARBA" id="ARBA00023163"/>
    </source>
</evidence>
<proteinExistence type="inferred from homology"/>
<gene>
    <name evidence="6" type="primary">rpoE</name>
    <name evidence="9" type="ORF">SAMN05216565_104168</name>
</gene>
<dbReference type="EMBL" id="FNJU01000004">
    <property type="protein sequence ID" value="SDP61467.1"/>
    <property type="molecule type" value="Genomic_DNA"/>
</dbReference>
<dbReference type="AlphaFoldDB" id="A0A1H0U5B0"/>
<organism evidence="9 10">
    <name type="scientific">Litchfieldia salsa</name>
    <dbReference type="NCBI Taxonomy" id="930152"/>
    <lineage>
        <taxon>Bacteria</taxon>
        <taxon>Bacillati</taxon>
        <taxon>Bacillota</taxon>
        <taxon>Bacilli</taxon>
        <taxon>Bacillales</taxon>
        <taxon>Bacillaceae</taxon>
        <taxon>Litchfieldia</taxon>
    </lineage>
</organism>
<dbReference type="PROSITE" id="PS51913">
    <property type="entry name" value="HTH_HARE"/>
    <property type="match status" value="1"/>
</dbReference>
<dbReference type="Gene3D" id="1.10.10.1250">
    <property type="entry name" value="RNA polymerase, subunit delta, N-terminal domain"/>
    <property type="match status" value="1"/>
</dbReference>
<dbReference type="STRING" id="930152.SAMN05216565_104168"/>
<evidence type="ECO:0000256" key="4">
    <source>
        <dbReference type="ARBA" id="ARBA00022695"/>
    </source>
</evidence>
<keyword evidence="3 6" id="KW-0808">Transferase</keyword>
<dbReference type="Pfam" id="PF05066">
    <property type="entry name" value="HARE-HTH"/>
    <property type="match status" value="1"/>
</dbReference>
<evidence type="ECO:0000313" key="10">
    <source>
        <dbReference type="Proteomes" id="UP000199159"/>
    </source>
</evidence>
<comment type="subunit">
    <text evidence="6">RNAP is composed of a core of 2 alpha, a beta and a beta' subunits. The core is associated with a delta subunit and one of several sigma factors.</text>
</comment>
<comment type="similarity">
    <text evidence="1 6">Belongs to the RpoE family.</text>
</comment>
<dbReference type="InterPro" id="IPR029757">
    <property type="entry name" value="RpoE"/>
</dbReference>
<dbReference type="GO" id="GO:0006351">
    <property type="term" value="P:DNA-templated transcription"/>
    <property type="evidence" value="ECO:0007669"/>
    <property type="project" value="InterPro"/>
</dbReference>
<feature type="domain" description="HTH HARE-type" evidence="8">
    <location>
        <begin position="14"/>
        <end position="81"/>
    </location>
</feature>
<protein>
    <recommendedName>
        <fullName evidence="6">Probable DNA-directed RNA polymerase subunit delta</fullName>
    </recommendedName>
    <alternativeName>
        <fullName evidence="6">RNAP delta factor</fullName>
    </alternativeName>
</protein>
<keyword evidence="10" id="KW-1185">Reference proteome</keyword>
<keyword evidence="4 6" id="KW-0548">Nucleotidyltransferase</keyword>
<sequence length="190" mass="22246">MGLEQYSPEELKELSMLEVAYLVFQGKSQAITFRELLDEVVSILELSKSQVNEKVAQFYTDINVDGRFMCIGEAGWGLRSWYPYDQIDEEVTTPIKPKKKKSKKKKAAADDLDVIDYDLDDEEELEYDELDDFDDDEEDDIEDDVDDVEDFEEDDLDDDDEDLVEEDEEFELDEDLDDDELDEDEEDEEL</sequence>
<name>A0A1H0U5B0_9BACI</name>
<dbReference type="InterPro" id="IPR038087">
    <property type="entry name" value="RNAP_delta_N_dom_sf"/>
</dbReference>
<evidence type="ECO:0000313" key="9">
    <source>
        <dbReference type="EMBL" id="SDP61467.1"/>
    </source>
</evidence>
<dbReference type="GO" id="GO:0003899">
    <property type="term" value="F:DNA-directed RNA polymerase activity"/>
    <property type="evidence" value="ECO:0007669"/>
    <property type="project" value="UniProtKB-UniRule"/>
</dbReference>
<evidence type="ECO:0000256" key="6">
    <source>
        <dbReference type="HAMAP-Rule" id="MF_00357"/>
    </source>
</evidence>
<dbReference type="HAMAP" id="MF_00357">
    <property type="entry name" value="RNApol_bact_RpoE"/>
    <property type="match status" value="1"/>
</dbReference>
<accession>A0A1H0U5B0</accession>
<dbReference type="RefSeq" id="WP_090853433.1">
    <property type="nucleotide sequence ID" value="NZ_FNJU01000004.1"/>
</dbReference>
<keyword evidence="2 6" id="KW-0240">DNA-directed RNA polymerase</keyword>